<evidence type="ECO:0000259" key="2">
    <source>
        <dbReference type="Pfam" id="PF09992"/>
    </source>
</evidence>
<dbReference type="Proteomes" id="UP000050465">
    <property type="component" value="Unassembled WGS sequence"/>
</dbReference>
<organism evidence="3 4">
    <name type="scientific">Phormidesmis priestleyi Ana</name>
    <dbReference type="NCBI Taxonomy" id="1666911"/>
    <lineage>
        <taxon>Bacteria</taxon>
        <taxon>Bacillati</taxon>
        <taxon>Cyanobacteriota</taxon>
        <taxon>Cyanophyceae</taxon>
        <taxon>Leptolyngbyales</taxon>
        <taxon>Leptolyngbyaceae</taxon>
        <taxon>Phormidesmis</taxon>
    </lineage>
</organism>
<keyword evidence="1" id="KW-0472">Membrane</keyword>
<protein>
    <submittedName>
        <fullName evidence="3">Putative periplasmic protein (DUF2233)</fullName>
    </submittedName>
</protein>
<comment type="caution">
    <text evidence="3">The sequence shown here is derived from an EMBL/GenBank/DDBJ whole genome shotgun (WGS) entry which is preliminary data.</text>
</comment>
<proteinExistence type="predicted"/>
<reference evidence="3 4" key="1">
    <citation type="submission" date="2015-09" db="EMBL/GenBank/DDBJ databases">
        <title>Identification and resolution of microdiversity through metagenomic sequencing of parallel consortia.</title>
        <authorList>
            <person name="Nelson W.C."/>
            <person name="Romine M.F."/>
            <person name="Lindemann S.R."/>
        </authorList>
    </citation>
    <scope>NUCLEOTIDE SEQUENCE [LARGE SCALE GENOMIC DNA]</scope>
    <source>
        <strain evidence="3">Ana</strain>
    </source>
</reference>
<feature type="transmembrane region" description="Helical" evidence="1">
    <location>
        <begin position="12"/>
        <end position="33"/>
    </location>
</feature>
<sequence>MNLTKHHLASLTLLGPYLLSPLSALFLTLAISFKDAIKALLHDSSARSAQATSARIRPSAAKRLTNERLTHERLTHERLTKLTRLTRLTRAQIVSLRLVSLAVLTGLGWAVFNMVEIRSATQLVSSSGSDLLLPGDVAPNALQAVGGMETAPEVAMDRASHTVTATTNAQSSAAQSSAAQSSAPEPSAEALSFHLPSFELHTAQSVAKADDGARVSGNRIQLNSQAIAGRWQQRNGRIGIASSALTGVLGVELLNTQDPSVQPVRWFSATGDDILTLPAWWDATERYIDIADLVARSRWSQQVVGSTLQLNMPASQVNGIRQGRQTWGDRIVVDLSAPATWQLEDADTYTVTINGTITPQMVRSFRAASSTLITQLHVAPLSGRTVLKIKTREGAQPQIWSTGNPARIVIDIRRDAMIERDVAWAPGLRWRQQYVSVGSHRFPVYMFIARPNPATLALRPIHARAGSAIGIEPLVTQAQRQQVAGAVNAGFFNRNNQLPLGAVRNNGQWVSGPILGRGAMAWNEQGDLFMDRFVLSEVVRTQSGAALPVLALNSGYVQAGIGRYTSGWGTTYAPIVDNEVVVAVQGDRILSRQTLGKAGSGSVAIPANGYLLTLRSNNSAADKFVPGEQITVESQSQPALFDQYPNVMGGGPLLIRDRNIVLNPQLEGFSTNFIQGVAPRTAVGKTADGTWIIATMHDRVGGRGPTLSETAQIMQQLGAVDALNLDGGSSSSLYLGGQLLNRSPRTAARVNNGIGLFVTGGE</sequence>
<dbReference type="STRING" id="1666911.HLUCCA11_12080"/>
<evidence type="ECO:0000313" key="3">
    <source>
        <dbReference type="EMBL" id="KPQ35151.1"/>
    </source>
</evidence>
<evidence type="ECO:0000256" key="1">
    <source>
        <dbReference type="SAM" id="Phobius"/>
    </source>
</evidence>
<keyword evidence="1" id="KW-1133">Transmembrane helix</keyword>
<dbReference type="PANTHER" id="PTHR40446">
    <property type="entry name" value="N-ACETYLGLUCOSAMINE-1-PHOSPHODIESTER ALPHA-N-ACETYLGLUCOSAMINIDASE"/>
    <property type="match status" value="1"/>
</dbReference>
<feature type="transmembrane region" description="Helical" evidence="1">
    <location>
        <begin position="94"/>
        <end position="112"/>
    </location>
</feature>
<dbReference type="Pfam" id="PF09992">
    <property type="entry name" value="NAGPA"/>
    <property type="match status" value="1"/>
</dbReference>
<accession>A0A0P7YY32</accession>
<keyword evidence="1" id="KW-0812">Transmembrane</keyword>
<gene>
    <name evidence="3" type="ORF">HLUCCA11_12080</name>
</gene>
<dbReference type="InterPro" id="IPR018711">
    <property type="entry name" value="NAGPA"/>
</dbReference>
<dbReference type="AlphaFoldDB" id="A0A0P7YY32"/>
<feature type="domain" description="Phosphodiester glycosidase" evidence="2">
    <location>
        <begin position="578"/>
        <end position="757"/>
    </location>
</feature>
<dbReference type="EMBL" id="LJZR01000014">
    <property type="protein sequence ID" value="KPQ35151.1"/>
    <property type="molecule type" value="Genomic_DNA"/>
</dbReference>
<evidence type="ECO:0000313" key="4">
    <source>
        <dbReference type="Proteomes" id="UP000050465"/>
    </source>
</evidence>
<dbReference type="PANTHER" id="PTHR40446:SF2">
    <property type="entry name" value="N-ACETYLGLUCOSAMINE-1-PHOSPHODIESTER ALPHA-N-ACETYLGLUCOSAMINIDASE"/>
    <property type="match status" value="1"/>
</dbReference>
<dbReference type="PATRIC" id="fig|1666911.3.peg.4489"/>
<name>A0A0P7YY32_9CYAN</name>